<dbReference type="PANTHER" id="PTHR40266:SF2">
    <property type="entry name" value="TOXIN HIGB-1"/>
    <property type="match status" value="1"/>
</dbReference>
<geneLocation type="plasmid" evidence="1 2">
    <name>2</name>
</geneLocation>
<evidence type="ECO:0008006" key="3">
    <source>
        <dbReference type="Google" id="ProtNLM"/>
    </source>
</evidence>
<dbReference type="SUPFAM" id="SSF143011">
    <property type="entry name" value="RelE-like"/>
    <property type="match status" value="1"/>
</dbReference>
<keyword evidence="1" id="KW-0614">Plasmid</keyword>
<dbReference type="Pfam" id="PF05015">
    <property type="entry name" value="HigB-like_toxin"/>
    <property type="match status" value="1"/>
</dbReference>
<sequence length="94" mass="10878">MIQSFKDDATRRIFEGNRVFGVGWEQVQKIARRKLLMLHAAVVLDDLRSPPGNMLEPLQGNRAGQHSIRVNGQWRVCFVWRPDGPHEVEVTDYH</sequence>
<reference evidence="1 2" key="1">
    <citation type="submission" date="2016-05" db="EMBL/GenBank/DDBJ databases">
        <title>Complete Genome and Methylome Analysis of Psychrotrophic Bacterial Isolates from Antarctic Lake Untersee.</title>
        <authorList>
            <person name="Fomenkov A."/>
            <person name="Akimov V.N."/>
            <person name="Vasilyeva L.V."/>
            <person name="Andersen D."/>
            <person name="Vincze T."/>
            <person name="Roberts R.J."/>
        </authorList>
    </citation>
    <scope>NUCLEOTIDE SEQUENCE [LARGE SCALE GENOMIC DNA]</scope>
    <source>
        <strain evidence="1 2">U14-5</strain>
        <plasmid evidence="2">Plasmid 2</plasmid>
    </source>
</reference>
<dbReference type="Gene3D" id="3.30.2310.20">
    <property type="entry name" value="RelE-like"/>
    <property type="match status" value="1"/>
</dbReference>
<evidence type="ECO:0000313" key="2">
    <source>
        <dbReference type="Proteomes" id="UP000185494"/>
    </source>
</evidence>
<name>A0A1L7ANM2_9PROT</name>
<dbReference type="AlphaFoldDB" id="A0A1L7ANM2"/>
<dbReference type="InterPro" id="IPR007711">
    <property type="entry name" value="HigB-1"/>
</dbReference>
<proteinExistence type="predicted"/>
<protein>
    <recommendedName>
        <fullName evidence="3">Plasmid maintenance system killer protein</fullName>
    </recommendedName>
</protein>
<dbReference type="KEGG" id="rgi:RGI145_23875"/>
<evidence type="ECO:0000313" key="1">
    <source>
        <dbReference type="EMBL" id="APT60386.1"/>
    </source>
</evidence>
<dbReference type="RefSeq" id="WP_075801083.1">
    <property type="nucleotide sequence ID" value="NZ_CP015586.1"/>
</dbReference>
<dbReference type="Proteomes" id="UP000185494">
    <property type="component" value="Chromosome 2"/>
</dbReference>
<accession>A0A1L7ANM2</accession>
<gene>
    <name evidence="1" type="ORF">RGI145_23875</name>
</gene>
<dbReference type="EMBL" id="CP015586">
    <property type="protein sequence ID" value="APT60386.1"/>
    <property type="molecule type" value="Genomic_DNA"/>
</dbReference>
<dbReference type="InterPro" id="IPR035093">
    <property type="entry name" value="RelE/ParE_toxin_dom_sf"/>
</dbReference>
<organism evidence="1 2">
    <name type="scientific">Roseomonas gilardii</name>
    <dbReference type="NCBI Taxonomy" id="257708"/>
    <lineage>
        <taxon>Bacteria</taxon>
        <taxon>Pseudomonadati</taxon>
        <taxon>Pseudomonadota</taxon>
        <taxon>Alphaproteobacteria</taxon>
        <taxon>Acetobacterales</taxon>
        <taxon>Roseomonadaceae</taxon>
        <taxon>Roseomonas</taxon>
    </lineage>
</organism>
<dbReference type="PANTHER" id="PTHR40266">
    <property type="entry name" value="TOXIN HIGB-1"/>
    <property type="match status" value="1"/>
</dbReference>